<dbReference type="InterPro" id="IPR036527">
    <property type="entry name" value="SCP2_sterol-bd_dom_sf"/>
</dbReference>
<evidence type="ECO:0000256" key="1">
    <source>
        <dbReference type="ARBA" id="ARBA00023015"/>
    </source>
</evidence>
<dbReference type="InterPro" id="IPR036390">
    <property type="entry name" value="WH_DNA-bd_sf"/>
</dbReference>
<dbReference type="InterPro" id="IPR036388">
    <property type="entry name" value="WH-like_DNA-bd_sf"/>
</dbReference>
<dbReference type="Proteomes" id="UP001183824">
    <property type="component" value="Unassembled WGS sequence"/>
</dbReference>
<dbReference type="Pfam" id="PF01638">
    <property type="entry name" value="HxlR"/>
    <property type="match status" value="1"/>
</dbReference>
<evidence type="ECO:0000313" key="6">
    <source>
        <dbReference type="Proteomes" id="UP001183824"/>
    </source>
</evidence>
<evidence type="ECO:0000256" key="2">
    <source>
        <dbReference type="ARBA" id="ARBA00023125"/>
    </source>
</evidence>
<comment type="caution">
    <text evidence="5">The sequence shown here is derived from an EMBL/GenBank/DDBJ whole genome shotgun (WGS) entry which is preliminary data.</text>
</comment>
<dbReference type="SUPFAM" id="SSF55718">
    <property type="entry name" value="SCP-like"/>
    <property type="match status" value="1"/>
</dbReference>
<name>A0ABU2V1P5_9ACTN</name>
<keyword evidence="2" id="KW-0238">DNA-binding</keyword>
<dbReference type="PANTHER" id="PTHR33204:SF18">
    <property type="entry name" value="TRANSCRIPTIONAL REGULATORY PROTEIN"/>
    <property type="match status" value="1"/>
</dbReference>
<keyword evidence="3" id="KW-0804">Transcription</keyword>
<proteinExistence type="predicted"/>
<dbReference type="Gene3D" id="1.10.10.10">
    <property type="entry name" value="Winged helix-like DNA-binding domain superfamily/Winged helix DNA-binding domain"/>
    <property type="match status" value="1"/>
</dbReference>
<dbReference type="RefSeq" id="WP_311712828.1">
    <property type="nucleotide sequence ID" value="NZ_JAVREZ010000001.1"/>
</dbReference>
<evidence type="ECO:0000259" key="4">
    <source>
        <dbReference type="PROSITE" id="PS51118"/>
    </source>
</evidence>
<evidence type="ECO:0000313" key="5">
    <source>
        <dbReference type="EMBL" id="MDT0479460.1"/>
    </source>
</evidence>
<keyword evidence="1" id="KW-0805">Transcription regulation</keyword>
<dbReference type="SUPFAM" id="SSF46785">
    <property type="entry name" value="Winged helix' DNA-binding domain"/>
    <property type="match status" value="1"/>
</dbReference>
<accession>A0ABU2V1P5</accession>
<dbReference type="Gene3D" id="3.30.1050.10">
    <property type="entry name" value="SCP2 sterol-binding domain"/>
    <property type="match status" value="1"/>
</dbReference>
<dbReference type="EMBL" id="JAVREZ010000001">
    <property type="protein sequence ID" value="MDT0479460.1"/>
    <property type="molecule type" value="Genomic_DNA"/>
</dbReference>
<dbReference type="PROSITE" id="PS51118">
    <property type="entry name" value="HTH_HXLR"/>
    <property type="match status" value="1"/>
</dbReference>
<organism evidence="5 6">
    <name type="scientific">Streptomyces doebereineriae</name>
    <dbReference type="NCBI Taxonomy" id="3075528"/>
    <lineage>
        <taxon>Bacteria</taxon>
        <taxon>Bacillati</taxon>
        <taxon>Actinomycetota</taxon>
        <taxon>Actinomycetes</taxon>
        <taxon>Kitasatosporales</taxon>
        <taxon>Streptomycetaceae</taxon>
        <taxon>Streptomyces</taxon>
    </lineage>
</organism>
<gene>
    <name evidence="5" type="ORF">RNB18_04540</name>
</gene>
<sequence length="229" mass="24833">MTTARTYGQMCPLARSMDLLGERWTILIVRELCLGPKRFKDLLDVLPAIGPNRLTARLRSLEAAGVVRRSTLPPPAGVAVYELTERGEGLRAPLIELGRWGLGLPPSEEIDPATTRADLIALSVSTFAAPDKLVGLKEIYELHVGRETFHVEIAEGRMWTKSGPAPVRPDLAVTCRLRTFLAVVFGHTQAIDAVESGDLTVTVGSSELAERAFDLLSGSDLGYPVYLGV</sequence>
<reference evidence="6" key="1">
    <citation type="submission" date="2023-07" db="EMBL/GenBank/DDBJ databases">
        <title>30 novel species of actinomycetes from the DSMZ collection.</title>
        <authorList>
            <person name="Nouioui I."/>
        </authorList>
    </citation>
    <scope>NUCLEOTIDE SEQUENCE [LARGE SCALE GENOMIC DNA]</scope>
    <source>
        <strain evidence="6">DSM 41640</strain>
    </source>
</reference>
<dbReference type="PANTHER" id="PTHR33204">
    <property type="entry name" value="TRANSCRIPTIONAL REGULATOR, MARR FAMILY"/>
    <property type="match status" value="1"/>
</dbReference>
<evidence type="ECO:0000256" key="3">
    <source>
        <dbReference type="ARBA" id="ARBA00023163"/>
    </source>
</evidence>
<feature type="domain" description="HTH hxlR-type" evidence="4">
    <location>
        <begin position="11"/>
        <end position="109"/>
    </location>
</feature>
<protein>
    <submittedName>
        <fullName evidence="5">Winged helix-turn-helix transcriptional regulator</fullName>
    </submittedName>
</protein>
<dbReference type="InterPro" id="IPR002577">
    <property type="entry name" value="HTH_HxlR"/>
</dbReference>
<keyword evidence="6" id="KW-1185">Reference proteome</keyword>